<evidence type="ECO:0000313" key="3">
    <source>
        <dbReference type="Proteomes" id="UP000000763"/>
    </source>
</evidence>
<dbReference type="AlphaFoldDB" id="Q8LH69"/>
<reference evidence="1" key="1">
    <citation type="submission" date="2001-12" db="EMBL/GenBank/DDBJ databases">
        <title>Oryza sativa nipponbare(GA3) genomic DNA, chromosome 7, PAC clone:P0668C05.</title>
        <authorList>
            <person name="Sasaki T."/>
            <person name="Matsumoto T."/>
            <person name="Yamamoto K."/>
        </authorList>
    </citation>
    <scope>NUCLEOTIDE SEQUENCE</scope>
</reference>
<proteinExistence type="predicted"/>
<reference evidence="2" key="2">
    <citation type="submission" date="2002-07" db="EMBL/GenBank/DDBJ databases">
        <title>Oryza sativa nipponbare(GA3) genomic DNA, chromosome 7, BAC clone:OSJNBa0066H10.</title>
        <authorList>
            <person name="Sasaki T."/>
            <person name="Matsumoto T."/>
            <person name="Katayose Y."/>
        </authorList>
    </citation>
    <scope>NUCLEOTIDE SEQUENCE</scope>
</reference>
<name>Q8LH69_ORYSJ</name>
<dbReference type="EMBL" id="AP004572">
    <property type="protein sequence ID" value="BAC10227.1"/>
    <property type="molecule type" value="Genomic_DNA"/>
</dbReference>
<sequence>MCSYKDGDGGPLIYRFPFLPILELREATTPMMTMVIVIGIARSGATSTGYNISLDRSGLDPTSLIRFVRSGDPIRDDGLERGRLARVCLVGRRGRGWRLGGSDSHSGDGGVLEGAASDMEAAHEEVAEGL</sequence>
<dbReference type="Proteomes" id="UP000000763">
    <property type="component" value="Chromosome 7"/>
</dbReference>
<evidence type="ECO:0000313" key="1">
    <source>
        <dbReference type="EMBL" id="BAC10227.1"/>
    </source>
</evidence>
<evidence type="ECO:0000313" key="2">
    <source>
        <dbReference type="EMBL" id="BAD31533.1"/>
    </source>
</evidence>
<organism evidence="1 3">
    <name type="scientific">Oryza sativa subsp. japonica</name>
    <name type="common">Rice</name>
    <dbReference type="NCBI Taxonomy" id="39947"/>
    <lineage>
        <taxon>Eukaryota</taxon>
        <taxon>Viridiplantae</taxon>
        <taxon>Streptophyta</taxon>
        <taxon>Embryophyta</taxon>
        <taxon>Tracheophyta</taxon>
        <taxon>Spermatophyta</taxon>
        <taxon>Magnoliopsida</taxon>
        <taxon>Liliopsida</taxon>
        <taxon>Poales</taxon>
        <taxon>Poaceae</taxon>
        <taxon>BOP clade</taxon>
        <taxon>Oryzoideae</taxon>
        <taxon>Oryzeae</taxon>
        <taxon>Oryzinae</taxon>
        <taxon>Oryza</taxon>
        <taxon>Oryza sativa</taxon>
    </lineage>
</organism>
<reference evidence="3" key="4">
    <citation type="journal article" date="2008" name="Nucleic Acids Res.">
        <title>The rice annotation project database (RAP-DB): 2008 update.</title>
        <authorList>
            <consortium name="The rice annotation project (RAP)"/>
        </authorList>
    </citation>
    <scope>GENOME REANNOTATION</scope>
    <source>
        <strain evidence="3">cv. Nipponbare</strain>
    </source>
</reference>
<reference evidence="3" key="3">
    <citation type="journal article" date="2005" name="Nature">
        <title>The map-based sequence of the rice genome.</title>
        <authorList>
            <consortium name="International rice genome sequencing project (IRGSP)"/>
            <person name="Matsumoto T."/>
            <person name="Wu J."/>
            <person name="Kanamori H."/>
            <person name="Katayose Y."/>
            <person name="Fujisawa M."/>
            <person name="Namiki N."/>
            <person name="Mizuno H."/>
            <person name="Yamamoto K."/>
            <person name="Antonio B.A."/>
            <person name="Baba T."/>
            <person name="Sakata K."/>
            <person name="Nagamura Y."/>
            <person name="Aoki H."/>
            <person name="Arikawa K."/>
            <person name="Arita K."/>
            <person name="Bito T."/>
            <person name="Chiden Y."/>
            <person name="Fujitsuka N."/>
            <person name="Fukunaka R."/>
            <person name="Hamada M."/>
            <person name="Harada C."/>
            <person name="Hayashi A."/>
            <person name="Hijishita S."/>
            <person name="Honda M."/>
            <person name="Hosokawa S."/>
            <person name="Ichikawa Y."/>
            <person name="Idonuma A."/>
            <person name="Iijima M."/>
            <person name="Ikeda M."/>
            <person name="Ikeno M."/>
            <person name="Ito K."/>
            <person name="Ito S."/>
            <person name="Ito T."/>
            <person name="Ito Y."/>
            <person name="Ito Y."/>
            <person name="Iwabuchi A."/>
            <person name="Kamiya K."/>
            <person name="Karasawa W."/>
            <person name="Kurita K."/>
            <person name="Katagiri S."/>
            <person name="Kikuta A."/>
            <person name="Kobayashi H."/>
            <person name="Kobayashi N."/>
            <person name="Machita K."/>
            <person name="Maehara T."/>
            <person name="Masukawa M."/>
            <person name="Mizubayashi T."/>
            <person name="Mukai Y."/>
            <person name="Nagasaki H."/>
            <person name="Nagata Y."/>
            <person name="Naito S."/>
            <person name="Nakashima M."/>
            <person name="Nakama Y."/>
            <person name="Nakamichi Y."/>
            <person name="Nakamura M."/>
            <person name="Meguro A."/>
            <person name="Negishi M."/>
            <person name="Ohta I."/>
            <person name="Ohta T."/>
            <person name="Okamoto M."/>
            <person name="Ono N."/>
            <person name="Saji S."/>
            <person name="Sakaguchi M."/>
            <person name="Sakai K."/>
            <person name="Shibata M."/>
            <person name="Shimokawa T."/>
            <person name="Song J."/>
            <person name="Takazaki Y."/>
            <person name="Terasawa K."/>
            <person name="Tsugane M."/>
            <person name="Tsuji K."/>
            <person name="Ueda S."/>
            <person name="Waki K."/>
            <person name="Yamagata H."/>
            <person name="Yamamoto M."/>
            <person name="Yamamoto S."/>
            <person name="Yamane H."/>
            <person name="Yoshiki S."/>
            <person name="Yoshihara R."/>
            <person name="Yukawa K."/>
            <person name="Zhong H."/>
            <person name="Yano M."/>
            <person name="Yuan Q."/>
            <person name="Ouyang S."/>
            <person name="Liu J."/>
            <person name="Jones K.M."/>
            <person name="Gansberger K."/>
            <person name="Moffat K."/>
            <person name="Hill J."/>
            <person name="Bera J."/>
            <person name="Fadrosh D."/>
            <person name="Jin S."/>
            <person name="Johri S."/>
            <person name="Kim M."/>
            <person name="Overton L."/>
            <person name="Reardon M."/>
            <person name="Tsitrin T."/>
            <person name="Vuong H."/>
            <person name="Weaver B."/>
            <person name="Ciecko A."/>
            <person name="Tallon L."/>
            <person name="Jackson J."/>
            <person name="Pai G."/>
            <person name="Aken S.V."/>
            <person name="Utterback T."/>
            <person name="Reidmuller S."/>
            <person name="Feldblyum T."/>
            <person name="Hsiao J."/>
            <person name="Zismann V."/>
            <person name="Iobst S."/>
            <person name="de Vazeille A.R."/>
            <person name="Buell C.R."/>
            <person name="Ying K."/>
            <person name="Li Y."/>
            <person name="Lu T."/>
            <person name="Huang Y."/>
            <person name="Zhao Q."/>
            <person name="Feng Q."/>
            <person name="Zhang L."/>
            <person name="Zhu J."/>
            <person name="Weng Q."/>
            <person name="Mu J."/>
            <person name="Lu Y."/>
            <person name="Fan D."/>
            <person name="Liu Y."/>
            <person name="Guan J."/>
            <person name="Zhang Y."/>
            <person name="Yu S."/>
            <person name="Liu X."/>
            <person name="Zhang Y."/>
            <person name="Hong G."/>
            <person name="Han B."/>
            <person name="Choisne N."/>
            <person name="Demange N."/>
            <person name="Orjeda G."/>
            <person name="Samain S."/>
            <person name="Cattolico L."/>
            <person name="Pelletier E."/>
            <person name="Couloux A."/>
            <person name="Segurens B."/>
            <person name="Wincker P."/>
            <person name="D'Hont A."/>
            <person name="Scarpelli C."/>
            <person name="Weissenbach J."/>
            <person name="Salanoubat M."/>
            <person name="Quetier F."/>
            <person name="Yu Y."/>
            <person name="Kim H.R."/>
            <person name="Rambo T."/>
            <person name="Currie J."/>
            <person name="Collura K."/>
            <person name="Luo M."/>
            <person name="Yang T."/>
            <person name="Ammiraju J.S.S."/>
            <person name="Engler F."/>
            <person name="Soderlund C."/>
            <person name="Wing R.A."/>
            <person name="Palmer L.E."/>
            <person name="de la Bastide M."/>
            <person name="Spiegel L."/>
            <person name="Nascimento L."/>
            <person name="Zutavern T."/>
            <person name="O'Shaughnessy A."/>
            <person name="Dike S."/>
            <person name="Dedhia N."/>
            <person name="Preston R."/>
            <person name="Balija V."/>
            <person name="McCombie W.R."/>
            <person name="Chow T."/>
            <person name="Chen H."/>
            <person name="Chung M."/>
            <person name="Chen C."/>
            <person name="Shaw J."/>
            <person name="Wu H."/>
            <person name="Hsiao K."/>
            <person name="Chao Y."/>
            <person name="Chu M."/>
            <person name="Cheng C."/>
            <person name="Hour A."/>
            <person name="Lee P."/>
            <person name="Lin S."/>
            <person name="Lin Y."/>
            <person name="Liou J."/>
            <person name="Liu S."/>
            <person name="Hsing Y."/>
            <person name="Raghuvanshi S."/>
            <person name="Mohanty A."/>
            <person name="Bharti A.K."/>
            <person name="Gaur A."/>
            <person name="Gupta V."/>
            <person name="Kumar D."/>
            <person name="Ravi V."/>
            <person name="Vij S."/>
            <person name="Kapur A."/>
            <person name="Khurana P."/>
            <person name="Khurana P."/>
            <person name="Khurana J.P."/>
            <person name="Tyagi A.K."/>
            <person name="Gaikwad K."/>
            <person name="Singh A."/>
            <person name="Dalal V."/>
            <person name="Srivastava S."/>
            <person name="Dixit A."/>
            <person name="Pal A.K."/>
            <person name="Ghazi I.A."/>
            <person name="Yadav M."/>
            <person name="Pandit A."/>
            <person name="Bhargava A."/>
            <person name="Sureshbabu K."/>
            <person name="Batra K."/>
            <person name="Sharma T.R."/>
            <person name="Mohapatra T."/>
            <person name="Singh N.K."/>
            <person name="Messing J."/>
            <person name="Nelson A.B."/>
            <person name="Fuks G."/>
            <person name="Kavchok S."/>
            <person name="Keizer G."/>
            <person name="Linton E."/>
            <person name="Llaca V."/>
            <person name="Song R."/>
            <person name="Tanyolac B."/>
            <person name="Young S."/>
            <person name="Ho-Il K."/>
            <person name="Hahn J.H."/>
            <person name="Sangsakoo G."/>
            <person name="Vanavichit A."/>
            <person name="de Mattos Luiz.A.T."/>
            <person name="Zimmer P.D."/>
            <person name="Malone G."/>
            <person name="Dellagostin O."/>
            <person name="de Oliveira A.C."/>
            <person name="Bevan M."/>
            <person name="Bancroft I."/>
            <person name="Minx P."/>
            <person name="Cordum H."/>
            <person name="Wilson R."/>
            <person name="Cheng Z."/>
            <person name="Jin W."/>
            <person name="Jiang J."/>
            <person name="Leong S.A."/>
            <person name="Iwama H."/>
            <person name="Gojobori T."/>
            <person name="Itoh T."/>
            <person name="Niimura Y."/>
            <person name="Fujii Y."/>
            <person name="Habara T."/>
            <person name="Sakai H."/>
            <person name="Sato Y."/>
            <person name="Wilson G."/>
            <person name="Kumar K."/>
            <person name="McCouch S."/>
            <person name="Juretic N."/>
            <person name="Hoen D."/>
            <person name="Wright S."/>
            <person name="Bruskiewich R."/>
            <person name="Bureau T."/>
            <person name="Miyao A."/>
            <person name="Hirochika H."/>
            <person name="Nishikawa T."/>
            <person name="Kadowaki K."/>
            <person name="Sugiura M."/>
            <person name="Burr B."/>
            <person name="Sasaki T."/>
        </authorList>
    </citation>
    <scope>NUCLEOTIDE SEQUENCE [LARGE SCALE GENOMIC DNA]</scope>
    <source>
        <strain evidence="3">cv. Nipponbare</strain>
    </source>
</reference>
<accession>Q8LH69</accession>
<protein>
    <submittedName>
        <fullName evidence="1">Uncharacterized protein</fullName>
    </submittedName>
</protein>
<dbReference type="EMBL" id="AP005516">
    <property type="protein sequence ID" value="BAD31533.1"/>
    <property type="molecule type" value="Genomic_DNA"/>
</dbReference>
<gene>
    <name evidence="1" type="primary">P0668C05.121</name>
    <name evidence="2" type="ORF">OSJNBa0066H10.102</name>
</gene>